<feature type="binding site" evidence="5">
    <location>
        <position position="275"/>
    </location>
    <ligand>
        <name>Zn(2+)</name>
        <dbReference type="ChEBI" id="CHEBI:29105"/>
    </ligand>
</feature>
<dbReference type="Proteomes" id="UP000195570">
    <property type="component" value="Unassembled WGS sequence"/>
</dbReference>
<accession>A0A1G4HZP1</accession>
<gene>
    <name evidence="7" type="ORF">TEOVI_000640600</name>
</gene>
<dbReference type="HAMAP" id="MF_03043">
    <property type="entry name" value="QTRT2"/>
    <property type="match status" value="1"/>
</dbReference>
<dbReference type="InterPro" id="IPR050852">
    <property type="entry name" value="Queuine_tRNA-ribosyltrfase"/>
</dbReference>
<comment type="caution">
    <text evidence="7">The sequence shown here is derived from an EMBL/GenBank/DDBJ whole genome shotgun (WGS) entry which is preliminary data.</text>
</comment>
<evidence type="ECO:0000313" key="7">
    <source>
        <dbReference type="EMBL" id="SCU64832.1"/>
    </source>
</evidence>
<evidence type="ECO:0000256" key="5">
    <source>
        <dbReference type="HAMAP-Rule" id="MF_03043"/>
    </source>
</evidence>
<dbReference type="EMBL" id="CZPT02000167">
    <property type="protein sequence ID" value="SCU64832.1"/>
    <property type="molecule type" value="Genomic_DNA"/>
</dbReference>
<dbReference type="GeneID" id="92380340"/>
<protein>
    <recommendedName>
        <fullName evidence="5">Queuine tRNA-ribosyltransferase accessory subunit 2</fullName>
    </recommendedName>
    <alternativeName>
        <fullName evidence="5">Queuine tRNA-ribosyltransferase domain-containing protein 1</fullName>
    </alternativeName>
</protein>
<dbReference type="GO" id="GO:0008479">
    <property type="term" value="F:tRNA-guanosine(34) queuine transglycosylase activity"/>
    <property type="evidence" value="ECO:0007669"/>
    <property type="project" value="UniProtKB-UniRule"/>
</dbReference>
<comment type="function">
    <text evidence="5">Non-catalytic subunit of the queuine tRNA-ribosyltransferase (TGT) that catalyzes the base-exchange of a guanine (G) residue with queuine (Q) at position 34 (anticodon wobble position) in tRNAs with GU(N) anticodons (tRNA-Asp, -Asn, -His and -Tyr), resulting in the hypermodified nucleoside queuosine (7-(((4,5-cis-dihydroxy-2-cyclopenten-1-yl)amino)methyl)-7-deazaguanosine).</text>
</comment>
<comment type="cofactor">
    <cofactor evidence="5">
        <name>Zn(2+)</name>
        <dbReference type="ChEBI" id="CHEBI:29105"/>
    </cofactor>
    <text evidence="5">Binds 1 zinc ion per subunit.</text>
</comment>
<keyword evidence="4 5" id="KW-0862">Zinc</keyword>
<feature type="binding site" evidence="5">
    <location>
        <position position="278"/>
    </location>
    <ligand>
        <name>Zn(2+)</name>
        <dbReference type="ChEBI" id="CHEBI:29105"/>
    </ligand>
</feature>
<dbReference type="VEuPathDB" id="TriTrypDB:TEOVI_000640600"/>
<feature type="binding site" evidence="5">
    <location>
        <position position="273"/>
    </location>
    <ligand>
        <name>Zn(2+)</name>
        <dbReference type="ChEBI" id="CHEBI:29105"/>
    </ligand>
</feature>
<dbReference type="InterPro" id="IPR036511">
    <property type="entry name" value="TGT-like_sf"/>
</dbReference>
<feature type="domain" description="tRNA-guanine(15) transglycosylase-like" evidence="6">
    <location>
        <begin position="184"/>
        <end position="321"/>
    </location>
</feature>
<dbReference type="Gene3D" id="3.20.20.105">
    <property type="entry name" value="Queuine tRNA-ribosyltransferase-like"/>
    <property type="match status" value="2"/>
</dbReference>
<comment type="subcellular location">
    <subcellularLocation>
        <location evidence="5">Cytoplasm</location>
    </subcellularLocation>
</comment>
<keyword evidence="8" id="KW-1185">Reference proteome</keyword>
<dbReference type="InterPro" id="IPR002616">
    <property type="entry name" value="tRNA_ribo_trans-like"/>
</dbReference>
<organism evidence="7 8">
    <name type="scientific">Trypanosoma equiperdum</name>
    <dbReference type="NCBI Taxonomy" id="5694"/>
    <lineage>
        <taxon>Eukaryota</taxon>
        <taxon>Discoba</taxon>
        <taxon>Euglenozoa</taxon>
        <taxon>Kinetoplastea</taxon>
        <taxon>Metakinetoplastina</taxon>
        <taxon>Trypanosomatida</taxon>
        <taxon>Trypanosomatidae</taxon>
        <taxon>Trypanosoma</taxon>
    </lineage>
</organism>
<name>A0A1G4HZP1_TRYEQ</name>
<comment type="subunit">
    <text evidence="5">Heterodimer of a catalytic subunit and an accessory subunit.</text>
</comment>
<keyword evidence="2 5" id="KW-0819">tRNA processing</keyword>
<evidence type="ECO:0000256" key="2">
    <source>
        <dbReference type="ARBA" id="ARBA00022694"/>
    </source>
</evidence>
<evidence type="ECO:0000256" key="1">
    <source>
        <dbReference type="ARBA" id="ARBA00022490"/>
    </source>
</evidence>
<dbReference type="SMR" id="A0A1G4HZP1"/>
<dbReference type="RefSeq" id="XP_067076528.1">
    <property type="nucleotide sequence ID" value="XM_067220427.1"/>
</dbReference>
<dbReference type="GO" id="GO:0006400">
    <property type="term" value="P:tRNA modification"/>
    <property type="evidence" value="ECO:0007669"/>
    <property type="project" value="InterPro"/>
</dbReference>
<keyword evidence="3 5" id="KW-0479">Metal-binding</keyword>
<dbReference type="NCBIfam" id="TIGR00449">
    <property type="entry name" value="tgt_general"/>
    <property type="match status" value="1"/>
</dbReference>
<dbReference type="PANTHER" id="PTHR46064:SF1">
    <property type="entry name" value="QUEUINE TRNA-RIBOSYLTRANSFERASE ACCESSORY SUBUNIT 2"/>
    <property type="match status" value="1"/>
</dbReference>
<evidence type="ECO:0000256" key="4">
    <source>
        <dbReference type="ARBA" id="ARBA00022833"/>
    </source>
</evidence>
<dbReference type="Pfam" id="PF01702">
    <property type="entry name" value="TGT"/>
    <property type="match status" value="1"/>
</dbReference>
<evidence type="ECO:0000313" key="8">
    <source>
        <dbReference type="Proteomes" id="UP000195570"/>
    </source>
</evidence>
<dbReference type="GO" id="GO:0005737">
    <property type="term" value="C:cytoplasm"/>
    <property type="evidence" value="ECO:0007669"/>
    <property type="project" value="UniProtKB-SubCell"/>
</dbReference>
<dbReference type="AlphaFoldDB" id="A0A1G4HZP1"/>
<evidence type="ECO:0000256" key="3">
    <source>
        <dbReference type="ARBA" id="ARBA00022723"/>
    </source>
</evidence>
<reference evidence="7" key="1">
    <citation type="submission" date="2016-09" db="EMBL/GenBank/DDBJ databases">
        <authorList>
            <person name="Hebert L."/>
            <person name="Moumen B."/>
        </authorList>
    </citation>
    <scope>NUCLEOTIDE SEQUENCE [LARGE SCALE GENOMIC DNA]</scope>
    <source>
        <strain evidence="7">OVI</strain>
    </source>
</reference>
<proteinExistence type="inferred from homology"/>
<feature type="binding site" evidence="5">
    <location>
        <position position="304"/>
    </location>
    <ligand>
        <name>Zn(2+)</name>
        <dbReference type="ChEBI" id="CHEBI:29105"/>
    </ligand>
</feature>
<evidence type="ECO:0000259" key="6">
    <source>
        <dbReference type="Pfam" id="PF01702"/>
    </source>
</evidence>
<keyword evidence="1 5" id="KW-0963">Cytoplasm</keyword>
<keyword evidence="7" id="KW-0808">Transferase</keyword>
<dbReference type="InterPro" id="IPR028592">
    <property type="entry name" value="QTRTD1"/>
</dbReference>
<keyword evidence="7" id="KW-0328">Glycosyltransferase</keyword>
<dbReference type="GO" id="GO:0046872">
    <property type="term" value="F:metal ion binding"/>
    <property type="evidence" value="ECO:0007669"/>
    <property type="project" value="UniProtKB-KW"/>
</dbReference>
<dbReference type="SUPFAM" id="SSF51713">
    <property type="entry name" value="tRNA-guanine transglycosylase"/>
    <property type="match status" value="1"/>
</dbReference>
<comment type="similarity">
    <text evidence="5">Belongs to the queuine tRNA-ribosyltransferase family. QTRT2 subfamily.</text>
</comment>
<sequence>MHGVYPILVVPCRRGGIPYLTPEQARDILGEEERILSLSIFDAYEYKDACKKAGKSFAEFCGLGEFRVILTVRSPYVGAHASVSASETAVFGVHEKGRISFSNESWAEIVKSVMPNMAITLYDSVPLHEQHSKRRKTASTRSLKWAKSAECAPDIGCELIKASSVADRENVFVCADELGQNETIVQYASRLCEITKNHYVMSPTPSLGAVLMALKVGASFIECALPWTLAERGIALVFDMNPVHGCSPQRYESQIDLNDHCFAVDINPLSQACVCSTCRRHTRAYVHHLLTVQEMNSCILLVVHNLAFLVQLIGLYRRSTAEARESLLTWVLAQL</sequence>
<dbReference type="PANTHER" id="PTHR46064">
    <property type="entry name" value="QUEUINE TRNA-RIBOSYLTRANSFERASE ACCESSORY SUBUNIT 2"/>
    <property type="match status" value="1"/>
</dbReference>